<evidence type="ECO:0000313" key="2">
    <source>
        <dbReference type="EnsemblMetazoa" id="CJA32334b.1"/>
    </source>
</evidence>
<evidence type="ECO:0008006" key="4">
    <source>
        <dbReference type="Google" id="ProtNLM"/>
    </source>
</evidence>
<organism evidence="2 3">
    <name type="scientific">Caenorhabditis japonica</name>
    <dbReference type="NCBI Taxonomy" id="281687"/>
    <lineage>
        <taxon>Eukaryota</taxon>
        <taxon>Metazoa</taxon>
        <taxon>Ecdysozoa</taxon>
        <taxon>Nematoda</taxon>
        <taxon>Chromadorea</taxon>
        <taxon>Rhabditida</taxon>
        <taxon>Rhabditina</taxon>
        <taxon>Rhabditomorpha</taxon>
        <taxon>Rhabditoidea</taxon>
        <taxon>Rhabditidae</taxon>
        <taxon>Peloderinae</taxon>
        <taxon>Caenorhabditis</taxon>
    </lineage>
</organism>
<reference evidence="3" key="1">
    <citation type="submission" date="2010-08" db="EMBL/GenBank/DDBJ databases">
        <authorList>
            <consortium name="Caenorhabditis japonica Sequencing Consortium"/>
            <person name="Wilson R.K."/>
        </authorList>
    </citation>
    <scope>NUCLEOTIDE SEQUENCE [LARGE SCALE GENOMIC DNA]</scope>
    <source>
        <strain evidence="3">DF5081</strain>
    </source>
</reference>
<keyword evidence="3" id="KW-1185">Reference proteome</keyword>
<protein>
    <recommendedName>
        <fullName evidence="4">Transthyretin-like family protein</fullName>
    </recommendedName>
</protein>
<dbReference type="InterPro" id="IPR038479">
    <property type="entry name" value="Transthyretin-like_sf"/>
</dbReference>
<dbReference type="OMA" id="SHACTEN"/>
<name>A0A8R1ED12_CAEJA</name>
<feature type="signal peptide" evidence="1">
    <location>
        <begin position="1"/>
        <end position="16"/>
    </location>
</feature>
<dbReference type="Proteomes" id="UP000005237">
    <property type="component" value="Unassembled WGS sequence"/>
</dbReference>
<sequence length="138" mass="15733">MKVIIFFAATFVLAECFRARGIKASVTLVAKCEKPKDPHARVFLMERDFGDSLFDEDDTLNFGNIYLGKKPEEKLQMTGIEAEYFGIEPYLVVVHSCNKDGDMERYTMDLEKGMETSSHFDVVLDLDKQQHTISQSPL</sequence>
<reference evidence="2" key="2">
    <citation type="submission" date="2022-06" db="UniProtKB">
        <authorList>
            <consortium name="EnsemblMetazoa"/>
        </authorList>
    </citation>
    <scope>IDENTIFICATION</scope>
    <source>
        <strain evidence="2">DF5081</strain>
    </source>
</reference>
<evidence type="ECO:0000256" key="1">
    <source>
        <dbReference type="SAM" id="SignalP"/>
    </source>
</evidence>
<proteinExistence type="predicted"/>
<accession>A0A8R1ED12</accession>
<evidence type="ECO:0000313" key="3">
    <source>
        <dbReference type="Proteomes" id="UP000005237"/>
    </source>
</evidence>
<dbReference type="AlphaFoldDB" id="A0A8R1ED12"/>
<dbReference type="EnsemblMetazoa" id="CJA32334b.1">
    <property type="protein sequence ID" value="CJA32334b.1"/>
    <property type="gene ID" value="WBGene00208181"/>
</dbReference>
<keyword evidence="1" id="KW-0732">Signal</keyword>
<feature type="chain" id="PRO_5035904976" description="Transthyretin-like family protein" evidence="1">
    <location>
        <begin position="17"/>
        <end position="138"/>
    </location>
</feature>
<dbReference type="Gene3D" id="2.60.40.3330">
    <property type="match status" value="1"/>
</dbReference>